<gene>
    <name evidence="1" type="ORF">P7D39_00955</name>
</gene>
<evidence type="ECO:0000313" key="1">
    <source>
        <dbReference type="EMBL" id="MDT2595602.1"/>
    </source>
</evidence>
<dbReference type="RefSeq" id="WP_137603042.1">
    <property type="nucleotide sequence ID" value="NZ_JARPYR010000001.1"/>
</dbReference>
<evidence type="ECO:0000313" key="2">
    <source>
        <dbReference type="Proteomes" id="UP001256547"/>
    </source>
</evidence>
<protein>
    <submittedName>
        <fullName evidence="1">DUF771 domain-containing protein</fullName>
    </submittedName>
</protein>
<dbReference type="EMBL" id="JARPYR010000001">
    <property type="protein sequence ID" value="MDT2595602.1"/>
    <property type="molecule type" value="Genomic_DNA"/>
</dbReference>
<name>A0ABU3EL76_9ENTE</name>
<organism evidence="1 2">
    <name type="scientific">Enterococcus dongliensis</name>
    <dbReference type="NCBI Taxonomy" id="2559925"/>
    <lineage>
        <taxon>Bacteria</taxon>
        <taxon>Bacillati</taxon>
        <taxon>Bacillota</taxon>
        <taxon>Bacilli</taxon>
        <taxon>Lactobacillales</taxon>
        <taxon>Enterococcaceae</taxon>
        <taxon>Enterococcus</taxon>
    </lineage>
</organism>
<proteinExistence type="predicted"/>
<sequence length="110" mass="13073">MAEQQIEAKVTIEISDNLVLIEKVRLRELEEKEFAGQTFTMKDFVSRSNRSSVWLRNKILNNPKLIKKLDVENGGWVYYPYSQSDRWLFKPQGMIDFIDNELWKYLGGKR</sequence>
<reference evidence="1 2" key="1">
    <citation type="submission" date="2023-03" db="EMBL/GenBank/DDBJ databases">
        <authorList>
            <person name="Shen W."/>
            <person name="Cai J."/>
        </authorList>
    </citation>
    <scope>NUCLEOTIDE SEQUENCE [LARGE SCALE GENOMIC DNA]</scope>
    <source>
        <strain evidence="1 2">P72-2</strain>
    </source>
</reference>
<keyword evidence="2" id="KW-1185">Reference proteome</keyword>
<comment type="caution">
    <text evidence="1">The sequence shown here is derived from an EMBL/GenBank/DDBJ whole genome shotgun (WGS) entry which is preliminary data.</text>
</comment>
<dbReference type="Pfam" id="PF05595">
    <property type="entry name" value="DUF771"/>
    <property type="match status" value="1"/>
</dbReference>
<accession>A0ABU3EL76</accession>
<dbReference type="Proteomes" id="UP001256547">
    <property type="component" value="Unassembled WGS sequence"/>
</dbReference>
<dbReference type="InterPro" id="IPR008489">
    <property type="entry name" value="DUF771"/>
</dbReference>